<dbReference type="PANTHER" id="PTHR43652:SF2">
    <property type="entry name" value="BASIC AMINO ACID ANTIPORTER YFCC-RELATED"/>
    <property type="match status" value="1"/>
</dbReference>
<dbReference type="InterPro" id="IPR031312">
    <property type="entry name" value="Na/sul_symport_CS"/>
</dbReference>
<dbReference type="GO" id="GO:0006813">
    <property type="term" value="P:potassium ion transport"/>
    <property type="evidence" value="ECO:0007669"/>
    <property type="project" value="InterPro"/>
</dbReference>
<comment type="subcellular location">
    <subcellularLocation>
        <location evidence="1">Membrane</location>
        <topology evidence="1">Multi-pass membrane protein</topology>
    </subcellularLocation>
</comment>
<feature type="transmembrane region" description="Helical" evidence="7">
    <location>
        <begin position="180"/>
        <end position="200"/>
    </location>
</feature>
<feature type="transmembrane region" description="Helical" evidence="7">
    <location>
        <begin position="415"/>
        <end position="434"/>
    </location>
</feature>
<feature type="transmembrane region" description="Helical" evidence="7">
    <location>
        <begin position="529"/>
        <end position="550"/>
    </location>
</feature>
<feature type="domain" description="RCK C-terminal" evidence="8">
    <location>
        <begin position="205"/>
        <end position="290"/>
    </location>
</feature>
<dbReference type="SUPFAM" id="SSF116726">
    <property type="entry name" value="TrkA C-terminal domain-like"/>
    <property type="match status" value="2"/>
</dbReference>
<keyword evidence="4" id="KW-0677">Repeat</keyword>
<evidence type="ECO:0000313" key="10">
    <source>
        <dbReference type="Proteomes" id="UP000234857"/>
    </source>
</evidence>
<evidence type="ECO:0000256" key="5">
    <source>
        <dbReference type="ARBA" id="ARBA00022989"/>
    </source>
</evidence>
<feature type="transmembrane region" description="Helical" evidence="7">
    <location>
        <begin position="479"/>
        <end position="496"/>
    </location>
</feature>
<evidence type="ECO:0000256" key="3">
    <source>
        <dbReference type="ARBA" id="ARBA00022692"/>
    </source>
</evidence>
<feature type="transmembrane region" description="Helical" evidence="7">
    <location>
        <begin position="5"/>
        <end position="21"/>
    </location>
</feature>
<dbReference type="InterPro" id="IPR004680">
    <property type="entry name" value="Cit_transptr-like_dom"/>
</dbReference>
<evidence type="ECO:0000256" key="2">
    <source>
        <dbReference type="ARBA" id="ARBA00022448"/>
    </source>
</evidence>
<evidence type="ECO:0000256" key="4">
    <source>
        <dbReference type="ARBA" id="ARBA00022737"/>
    </source>
</evidence>
<sequence>MKPETLIFFLVLFIGFIALWKEKRHPAAIFFIIITVFTITGIITPEEAIKGFSNPHIITIVLLIVLSNVIKRTKIVEGVLSRFLSHSLSSGSYTFRMMLIVSSFSAFFNNTPIVAFMMPYVDRWSRLKGISSSKFMISLSYAAIVGGTATLMGTSTNLVINALYTDKGNESLGFFEFLPVGIVLIFAAALYMTFIGIRLLPERKNTRNQFSSNTNDYLVEVRVSNDFEGIDCSVSDAKLRNLKELFLVEIKRGENNIYPVSKDEKIKEGDILTFAGNTSGINSLVHDRKGLKLYQDLEYDKEANDIIEATISINSSLNNQKIKDSDFRSRFKAAIIGVCRDGEKIKGKIGNIILKPGDSLLLLTDDEFSDNRNDNDFHILSKVQVNRFVPDINNLTSILAVPFLLIGILSGFFNLFHGLLIVISFFLLFNITSISQMKKDVDLNIFVVAALAMALGKAVENSGTAQMIADLIKQDISGLGTLAVLFTVFIISNILTEFMANTAVASVVLPIVFSISSMTSISLKPLVLLTAYGASSCFMTPIGYQTNLMVYSAGNYKFKDFFISGVFFSILYMFVSVFMIYFLYF</sequence>
<dbReference type="Gene3D" id="3.30.70.1450">
    <property type="entry name" value="Regulator of K+ conductance, C-terminal domain"/>
    <property type="match status" value="2"/>
</dbReference>
<dbReference type="PROSITE" id="PS01271">
    <property type="entry name" value="NA_SULFATE"/>
    <property type="match status" value="1"/>
</dbReference>
<feature type="transmembrane region" description="Helical" evidence="7">
    <location>
        <begin position="441"/>
        <end position="459"/>
    </location>
</feature>
<dbReference type="AlphaFoldDB" id="A0A2N5Z9Q3"/>
<dbReference type="Proteomes" id="UP000234857">
    <property type="component" value="Unassembled WGS sequence"/>
</dbReference>
<name>A0A2N5Z9Q3_MUIH1</name>
<dbReference type="InterPro" id="IPR036721">
    <property type="entry name" value="RCK_C_sf"/>
</dbReference>
<accession>A0A2N5Z9Q3</accession>
<keyword evidence="5 7" id="KW-1133">Transmembrane helix</keyword>
<protein>
    <submittedName>
        <fullName evidence="9">SLC13 family permease</fullName>
    </submittedName>
</protein>
<dbReference type="PANTHER" id="PTHR43652">
    <property type="entry name" value="BASIC AMINO ACID ANTIPORTER YFCC-RELATED"/>
    <property type="match status" value="1"/>
</dbReference>
<keyword evidence="6 7" id="KW-0472">Membrane</keyword>
<evidence type="ECO:0000313" key="9">
    <source>
        <dbReference type="EMBL" id="PLX15422.1"/>
    </source>
</evidence>
<feature type="transmembrane region" description="Helical" evidence="7">
    <location>
        <begin position="56"/>
        <end position="73"/>
    </location>
</feature>
<comment type="caution">
    <text evidence="9">The sequence shown here is derived from an EMBL/GenBank/DDBJ whole genome shotgun (WGS) entry which is preliminary data.</text>
</comment>
<evidence type="ECO:0000259" key="8">
    <source>
        <dbReference type="PROSITE" id="PS51202"/>
    </source>
</evidence>
<keyword evidence="3 7" id="KW-0812">Transmembrane</keyword>
<dbReference type="EMBL" id="PKTG01000139">
    <property type="protein sequence ID" value="PLX15422.1"/>
    <property type="molecule type" value="Genomic_DNA"/>
</dbReference>
<evidence type="ECO:0000256" key="1">
    <source>
        <dbReference type="ARBA" id="ARBA00004141"/>
    </source>
</evidence>
<dbReference type="GO" id="GO:0008324">
    <property type="term" value="F:monoatomic cation transmembrane transporter activity"/>
    <property type="evidence" value="ECO:0007669"/>
    <property type="project" value="InterPro"/>
</dbReference>
<proteinExistence type="predicted"/>
<dbReference type="InterPro" id="IPR006037">
    <property type="entry name" value="RCK_C"/>
</dbReference>
<reference evidence="9 10" key="1">
    <citation type="submission" date="2017-11" db="EMBL/GenBank/DDBJ databases">
        <title>Genome-resolved metagenomics identifies genetic mobility, metabolic interactions, and unexpected diversity in perchlorate-reducing communities.</title>
        <authorList>
            <person name="Barnum T.P."/>
            <person name="Figueroa I.A."/>
            <person name="Carlstrom C.I."/>
            <person name="Lucas L.N."/>
            <person name="Engelbrektson A.L."/>
            <person name="Coates J.D."/>
        </authorList>
    </citation>
    <scope>NUCLEOTIDE SEQUENCE [LARGE SCALE GENOMIC DNA]</scope>
    <source>
        <strain evidence="9">BM706</strain>
    </source>
</reference>
<dbReference type="PROSITE" id="PS51202">
    <property type="entry name" value="RCK_C"/>
    <property type="match status" value="2"/>
</dbReference>
<dbReference type="GO" id="GO:0005886">
    <property type="term" value="C:plasma membrane"/>
    <property type="evidence" value="ECO:0007669"/>
    <property type="project" value="TreeGrafter"/>
</dbReference>
<feature type="transmembrane region" description="Helical" evidence="7">
    <location>
        <begin position="93"/>
        <end position="118"/>
    </location>
</feature>
<feature type="domain" description="RCK C-terminal" evidence="8">
    <location>
        <begin position="294"/>
        <end position="380"/>
    </location>
</feature>
<organism evidence="9 10">
    <name type="scientific">Muiribacterium halophilum</name>
    <dbReference type="NCBI Taxonomy" id="2053465"/>
    <lineage>
        <taxon>Bacteria</taxon>
        <taxon>Candidatus Muiribacteriota</taxon>
        <taxon>Candidatus Muiribacteriia</taxon>
        <taxon>Candidatus Muiribacteriales</taxon>
        <taxon>Candidatus Muiribacteriaceae</taxon>
        <taxon>Candidatus Muiribacterium</taxon>
    </lineage>
</organism>
<feature type="transmembrane region" description="Helical" evidence="7">
    <location>
        <begin position="27"/>
        <end position="44"/>
    </location>
</feature>
<feature type="transmembrane region" description="Helical" evidence="7">
    <location>
        <begin position="139"/>
        <end position="160"/>
    </location>
</feature>
<dbReference type="InterPro" id="IPR051679">
    <property type="entry name" value="DASS-Related_Transporters"/>
</dbReference>
<evidence type="ECO:0000256" key="6">
    <source>
        <dbReference type="ARBA" id="ARBA00023136"/>
    </source>
</evidence>
<keyword evidence="2" id="KW-0813">Transport</keyword>
<dbReference type="Pfam" id="PF03600">
    <property type="entry name" value="CitMHS"/>
    <property type="match status" value="1"/>
</dbReference>
<feature type="transmembrane region" description="Helical" evidence="7">
    <location>
        <begin position="503"/>
        <end position="523"/>
    </location>
</feature>
<feature type="transmembrane region" description="Helical" evidence="7">
    <location>
        <begin position="562"/>
        <end position="584"/>
    </location>
</feature>
<gene>
    <name evidence="9" type="ORF">C0601_12865</name>
</gene>
<dbReference type="Pfam" id="PF02080">
    <property type="entry name" value="TrkA_C"/>
    <property type="match status" value="2"/>
</dbReference>
<evidence type="ECO:0000256" key="7">
    <source>
        <dbReference type="SAM" id="Phobius"/>
    </source>
</evidence>